<dbReference type="AlphaFoldDB" id="A0A7N0VEM4"/>
<feature type="region of interest" description="Disordered" evidence="1">
    <location>
        <begin position="1"/>
        <end position="28"/>
    </location>
</feature>
<dbReference type="InterPro" id="IPR037699">
    <property type="entry name" value="At5g65660-like"/>
</dbReference>
<name>A0A7N0VEM4_KALFE</name>
<evidence type="ECO:0000313" key="3">
    <source>
        <dbReference type="Proteomes" id="UP000594263"/>
    </source>
</evidence>
<evidence type="ECO:0000256" key="1">
    <source>
        <dbReference type="SAM" id="MobiDB-lite"/>
    </source>
</evidence>
<evidence type="ECO:0000313" key="2">
    <source>
        <dbReference type="EnsemblPlants" id="Kaladp0617s0004.1.v1.1"/>
    </source>
</evidence>
<protein>
    <submittedName>
        <fullName evidence="2">Uncharacterized protein</fullName>
    </submittedName>
</protein>
<dbReference type="PANTHER" id="PTHR34291:SF1">
    <property type="entry name" value="HYDROXYPROLINE-RICH GLYCOPROTEIN FAMILY PROTEIN"/>
    <property type="match status" value="1"/>
</dbReference>
<dbReference type="Proteomes" id="UP000594263">
    <property type="component" value="Unplaced"/>
</dbReference>
<proteinExistence type="predicted"/>
<reference evidence="2" key="1">
    <citation type="submission" date="2021-01" db="UniProtKB">
        <authorList>
            <consortium name="EnsemblPlants"/>
        </authorList>
    </citation>
    <scope>IDENTIFICATION</scope>
</reference>
<dbReference type="PANTHER" id="PTHR34291">
    <property type="entry name" value="HYDROXYPROLINE-RICH GLYCOPROTEIN FAMILY PROTEIN"/>
    <property type="match status" value="1"/>
</dbReference>
<dbReference type="Gramene" id="Kaladp0617s0004.1.v1.1">
    <property type="protein sequence ID" value="Kaladp0617s0004.1.v1.1"/>
    <property type="gene ID" value="Kaladp0617s0004.v1.1"/>
</dbReference>
<keyword evidence="3" id="KW-1185">Reference proteome</keyword>
<feature type="compositionally biased region" description="Polar residues" evidence="1">
    <location>
        <begin position="11"/>
        <end position="20"/>
    </location>
</feature>
<organism evidence="2 3">
    <name type="scientific">Kalanchoe fedtschenkoi</name>
    <name type="common">Lavender scallops</name>
    <name type="synonym">South American air plant</name>
    <dbReference type="NCBI Taxonomy" id="63787"/>
    <lineage>
        <taxon>Eukaryota</taxon>
        <taxon>Viridiplantae</taxon>
        <taxon>Streptophyta</taxon>
        <taxon>Embryophyta</taxon>
        <taxon>Tracheophyta</taxon>
        <taxon>Spermatophyta</taxon>
        <taxon>Magnoliopsida</taxon>
        <taxon>eudicotyledons</taxon>
        <taxon>Gunneridae</taxon>
        <taxon>Pentapetalae</taxon>
        <taxon>Saxifragales</taxon>
        <taxon>Crassulaceae</taxon>
        <taxon>Kalanchoe</taxon>
    </lineage>
</organism>
<accession>A0A7N0VEM4</accession>
<dbReference type="EnsemblPlants" id="Kaladp0617s0004.1.v1.1">
    <property type="protein sequence ID" value="Kaladp0617s0004.1.v1.1"/>
    <property type="gene ID" value="Kaladp0617s0004.v1.1"/>
</dbReference>
<sequence>MESGGGPFTSPLKSNPLQSQEAEENESLTVVMPGDQIAKFIAMPCPCRPPRLLPENKAVAKHQKLPQTALPLQ</sequence>